<proteinExistence type="predicted"/>
<dbReference type="EMBL" id="HBUE01335492">
    <property type="protein sequence ID" value="CAG6595654.1"/>
    <property type="molecule type" value="Transcribed_RNA"/>
</dbReference>
<reference evidence="2" key="1">
    <citation type="submission" date="2021-05" db="EMBL/GenBank/DDBJ databases">
        <authorList>
            <person name="Alioto T."/>
            <person name="Alioto T."/>
            <person name="Gomez Garrido J."/>
        </authorList>
    </citation>
    <scope>NUCLEOTIDE SEQUENCE</scope>
</reference>
<evidence type="ECO:0000256" key="1">
    <source>
        <dbReference type="SAM" id="MobiDB-lite"/>
    </source>
</evidence>
<name>A0A8D8MWI6_CULPI</name>
<dbReference type="EMBL" id="HBUE01228731">
    <property type="protein sequence ID" value="CAG6543532.1"/>
    <property type="molecule type" value="Transcribed_RNA"/>
</dbReference>
<evidence type="ECO:0000313" key="2">
    <source>
        <dbReference type="EMBL" id="CAG6543532.1"/>
    </source>
</evidence>
<sequence>MAPASQEPVQPGHQGPHTALAVRSELCRGNVQRTVRAVQAGQGLRPGPLRAANVCDARPDTESDPGPQGRQESGAAGADAGRDRRTVEGEPRLGSIFLIPTALPKQESLLLLVLEGYGALRRKKSKTTKNENLTRAGNCEKIRRHVRKIVVKKCNQFRTTKNTIVLNLSKVS</sequence>
<organism evidence="2">
    <name type="scientific">Culex pipiens</name>
    <name type="common">House mosquito</name>
    <dbReference type="NCBI Taxonomy" id="7175"/>
    <lineage>
        <taxon>Eukaryota</taxon>
        <taxon>Metazoa</taxon>
        <taxon>Ecdysozoa</taxon>
        <taxon>Arthropoda</taxon>
        <taxon>Hexapoda</taxon>
        <taxon>Insecta</taxon>
        <taxon>Pterygota</taxon>
        <taxon>Neoptera</taxon>
        <taxon>Endopterygota</taxon>
        <taxon>Diptera</taxon>
        <taxon>Nematocera</taxon>
        <taxon>Culicoidea</taxon>
        <taxon>Culicidae</taxon>
        <taxon>Culicinae</taxon>
        <taxon>Culicini</taxon>
        <taxon>Culex</taxon>
        <taxon>Culex</taxon>
    </lineage>
</organism>
<feature type="region of interest" description="Disordered" evidence="1">
    <location>
        <begin position="1"/>
        <end position="20"/>
    </location>
</feature>
<accession>A0A8D8MWI6</accession>
<feature type="region of interest" description="Disordered" evidence="1">
    <location>
        <begin position="38"/>
        <end position="90"/>
    </location>
</feature>
<feature type="compositionally biased region" description="Basic and acidic residues" evidence="1">
    <location>
        <begin position="80"/>
        <end position="90"/>
    </location>
</feature>
<protein>
    <submittedName>
        <fullName evidence="2">(northern house mosquito) hypothetical protein</fullName>
    </submittedName>
</protein>
<dbReference type="AlphaFoldDB" id="A0A8D8MWI6"/>